<evidence type="ECO:0000313" key="1">
    <source>
        <dbReference type="EMBL" id="KKL11113.1"/>
    </source>
</evidence>
<gene>
    <name evidence="1" type="ORF">LCGC14_2549080</name>
</gene>
<dbReference type="EMBL" id="LAZR01041786">
    <property type="protein sequence ID" value="KKL11113.1"/>
    <property type="molecule type" value="Genomic_DNA"/>
</dbReference>
<protein>
    <submittedName>
        <fullName evidence="1">Uncharacterized protein</fullName>
    </submittedName>
</protein>
<organism evidence="1">
    <name type="scientific">marine sediment metagenome</name>
    <dbReference type="NCBI Taxonomy" id="412755"/>
    <lineage>
        <taxon>unclassified sequences</taxon>
        <taxon>metagenomes</taxon>
        <taxon>ecological metagenomes</taxon>
    </lineage>
</organism>
<dbReference type="AlphaFoldDB" id="A0A0F9DGI1"/>
<reference evidence="1" key="1">
    <citation type="journal article" date="2015" name="Nature">
        <title>Complex archaea that bridge the gap between prokaryotes and eukaryotes.</title>
        <authorList>
            <person name="Spang A."/>
            <person name="Saw J.H."/>
            <person name="Jorgensen S.L."/>
            <person name="Zaremba-Niedzwiedzka K."/>
            <person name="Martijn J."/>
            <person name="Lind A.E."/>
            <person name="van Eijk R."/>
            <person name="Schleper C."/>
            <person name="Guy L."/>
            <person name="Ettema T.J."/>
        </authorList>
    </citation>
    <scope>NUCLEOTIDE SEQUENCE</scope>
</reference>
<accession>A0A0F9DGI1</accession>
<feature type="non-terminal residue" evidence="1">
    <location>
        <position position="1"/>
    </location>
</feature>
<comment type="caution">
    <text evidence="1">The sequence shown here is derived from an EMBL/GenBank/DDBJ whole genome shotgun (WGS) entry which is preliminary data.</text>
</comment>
<proteinExistence type="predicted"/>
<sequence>HGLDLKRGKSTEINLTRFPMGCCVFMSAEAFKLNGTWDTGRLIRTVDTSYFRNSRNRGFFNASVYPNSVIEHTGLNQRSWHIQTGKPKLFK</sequence>
<name>A0A0F9DGI1_9ZZZZ</name>